<evidence type="ECO:0000313" key="1">
    <source>
        <dbReference type="EMBL" id="KAA6376314.1"/>
    </source>
</evidence>
<dbReference type="EMBL" id="SNRW01010608">
    <property type="protein sequence ID" value="KAA6376314.1"/>
    <property type="molecule type" value="Genomic_DNA"/>
</dbReference>
<sequence>MIYYLVFAGDQEEESLDCYQLTSVYNYYYEEFEDFIEAQDQVLCCVIFFGEVYQSIYTVFVSTVQFNSSSSDEDEEDVILDDYVDSDEDVVFVEVDVDDSYDEDDYEV</sequence>
<gene>
    <name evidence="1" type="ORF">EZS28_028160</name>
</gene>
<name>A0A5J4V199_9EUKA</name>
<reference evidence="1 2" key="1">
    <citation type="submission" date="2019-03" db="EMBL/GenBank/DDBJ databases">
        <title>Single cell metagenomics reveals metabolic interactions within the superorganism composed of flagellate Streblomastix strix and complex community of Bacteroidetes bacteria on its surface.</title>
        <authorList>
            <person name="Treitli S.C."/>
            <person name="Kolisko M."/>
            <person name="Husnik F."/>
            <person name="Keeling P."/>
            <person name="Hampl V."/>
        </authorList>
    </citation>
    <scope>NUCLEOTIDE SEQUENCE [LARGE SCALE GENOMIC DNA]</scope>
    <source>
        <strain evidence="1">ST1C</strain>
    </source>
</reference>
<proteinExistence type="predicted"/>
<dbReference type="Proteomes" id="UP000324800">
    <property type="component" value="Unassembled WGS sequence"/>
</dbReference>
<comment type="caution">
    <text evidence="1">The sequence shown here is derived from an EMBL/GenBank/DDBJ whole genome shotgun (WGS) entry which is preliminary data.</text>
</comment>
<protein>
    <submittedName>
        <fullName evidence="1">Uncharacterized protein</fullName>
    </submittedName>
</protein>
<dbReference type="AlphaFoldDB" id="A0A5J4V199"/>
<organism evidence="1 2">
    <name type="scientific">Streblomastix strix</name>
    <dbReference type="NCBI Taxonomy" id="222440"/>
    <lineage>
        <taxon>Eukaryota</taxon>
        <taxon>Metamonada</taxon>
        <taxon>Preaxostyla</taxon>
        <taxon>Oxymonadida</taxon>
        <taxon>Streblomastigidae</taxon>
        <taxon>Streblomastix</taxon>
    </lineage>
</organism>
<evidence type="ECO:0000313" key="2">
    <source>
        <dbReference type="Proteomes" id="UP000324800"/>
    </source>
</evidence>
<accession>A0A5J4V199</accession>